<dbReference type="Proteomes" id="UP001202328">
    <property type="component" value="Unassembled WGS sequence"/>
</dbReference>
<dbReference type="EMBL" id="JAJJMB010011780">
    <property type="protein sequence ID" value="KAI3899106.1"/>
    <property type="molecule type" value="Genomic_DNA"/>
</dbReference>
<keyword evidence="5 7" id="KW-0472">Membrane</keyword>
<name>A0AAD4SEV9_9MAGN</name>
<feature type="compositionally biased region" description="Polar residues" evidence="6">
    <location>
        <begin position="1"/>
        <end position="23"/>
    </location>
</feature>
<evidence type="ECO:0000313" key="9">
    <source>
        <dbReference type="EMBL" id="KAI3899106.1"/>
    </source>
</evidence>
<reference evidence="9" key="1">
    <citation type="submission" date="2022-04" db="EMBL/GenBank/DDBJ databases">
        <title>A functionally conserved STORR gene fusion in Papaver species that diverged 16.8 million years ago.</title>
        <authorList>
            <person name="Catania T."/>
        </authorList>
    </citation>
    <scope>NUCLEOTIDE SEQUENCE</scope>
    <source>
        <strain evidence="9">S-188037</strain>
    </source>
</reference>
<feature type="transmembrane region" description="Helical" evidence="7">
    <location>
        <begin position="324"/>
        <end position="342"/>
    </location>
</feature>
<feature type="transmembrane region" description="Helical" evidence="7">
    <location>
        <begin position="92"/>
        <end position="113"/>
    </location>
</feature>
<organism evidence="9 10">
    <name type="scientific">Papaver atlanticum</name>
    <dbReference type="NCBI Taxonomy" id="357466"/>
    <lineage>
        <taxon>Eukaryota</taxon>
        <taxon>Viridiplantae</taxon>
        <taxon>Streptophyta</taxon>
        <taxon>Embryophyta</taxon>
        <taxon>Tracheophyta</taxon>
        <taxon>Spermatophyta</taxon>
        <taxon>Magnoliopsida</taxon>
        <taxon>Ranunculales</taxon>
        <taxon>Papaveraceae</taxon>
        <taxon>Papaveroideae</taxon>
        <taxon>Papaver</taxon>
    </lineage>
</organism>
<proteinExistence type="predicted"/>
<feature type="transmembrane region" description="Helical" evidence="7">
    <location>
        <begin position="249"/>
        <end position="268"/>
    </location>
</feature>
<dbReference type="Pfam" id="PF01490">
    <property type="entry name" value="Aa_trans"/>
    <property type="match status" value="1"/>
</dbReference>
<evidence type="ECO:0000313" key="10">
    <source>
        <dbReference type="Proteomes" id="UP001202328"/>
    </source>
</evidence>
<evidence type="ECO:0000256" key="7">
    <source>
        <dbReference type="SAM" id="Phobius"/>
    </source>
</evidence>
<keyword evidence="3" id="KW-0029">Amino-acid transport</keyword>
<feature type="transmembrane region" description="Helical" evidence="7">
    <location>
        <begin position="178"/>
        <end position="199"/>
    </location>
</feature>
<dbReference type="GO" id="GO:0015179">
    <property type="term" value="F:L-amino acid transmembrane transporter activity"/>
    <property type="evidence" value="ECO:0007669"/>
    <property type="project" value="TreeGrafter"/>
</dbReference>
<feature type="transmembrane region" description="Helical" evidence="7">
    <location>
        <begin position="140"/>
        <end position="158"/>
    </location>
</feature>
<gene>
    <name evidence="9" type="ORF">MKW98_010418</name>
</gene>
<evidence type="ECO:0000256" key="2">
    <source>
        <dbReference type="ARBA" id="ARBA00022692"/>
    </source>
</evidence>
<feature type="transmembrane region" description="Helical" evidence="7">
    <location>
        <begin position="389"/>
        <end position="411"/>
    </location>
</feature>
<evidence type="ECO:0000256" key="1">
    <source>
        <dbReference type="ARBA" id="ARBA00004141"/>
    </source>
</evidence>
<dbReference type="InterPro" id="IPR013057">
    <property type="entry name" value="AA_transpt_TM"/>
</dbReference>
<feature type="transmembrane region" description="Helical" evidence="7">
    <location>
        <begin position="423"/>
        <end position="442"/>
    </location>
</feature>
<evidence type="ECO:0000256" key="3">
    <source>
        <dbReference type="ARBA" id="ARBA00022970"/>
    </source>
</evidence>
<keyword evidence="2 7" id="KW-0812">Transmembrane</keyword>
<keyword evidence="10" id="KW-1185">Reference proteome</keyword>
<keyword evidence="3" id="KW-0813">Transport</keyword>
<comment type="caution">
    <text evidence="9">The sequence shown here is derived from an EMBL/GenBank/DDBJ whole genome shotgun (WGS) entry which is preliminary data.</text>
</comment>
<keyword evidence="4 7" id="KW-1133">Transmembrane helix</keyword>
<protein>
    <recommendedName>
        <fullName evidence="8">Amino acid transporter transmembrane domain-containing protein</fullName>
    </recommendedName>
</protein>
<evidence type="ECO:0000256" key="4">
    <source>
        <dbReference type="ARBA" id="ARBA00022989"/>
    </source>
</evidence>
<feature type="domain" description="Amino acid transporter transmembrane" evidence="8">
    <location>
        <begin position="61"/>
        <end position="444"/>
    </location>
</feature>
<feature type="transmembrane region" description="Helical" evidence="7">
    <location>
        <begin position="362"/>
        <end position="383"/>
    </location>
</feature>
<feature type="transmembrane region" description="Helical" evidence="7">
    <location>
        <begin position="206"/>
        <end position="229"/>
    </location>
</feature>
<dbReference type="PANTHER" id="PTHR22950:SF696">
    <property type="entry name" value="AMINO ACID TRANSPORTER TRANSMEMBRANE DOMAIN-CONTAINING PROTEIN"/>
    <property type="match status" value="1"/>
</dbReference>
<dbReference type="PANTHER" id="PTHR22950">
    <property type="entry name" value="AMINO ACID TRANSPORTER"/>
    <property type="match status" value="1"/>
</dbReference>
<feature type="region of interest" description="Disordered" evidence="6">
    <location>
        <begin position="1"/>
        <end position="28"/>
    </location>
</feature>
<evidence type="ECO:0000259" key="8">
    <source>
        <dbReference type="Pfam" id="PF01490"/>
    </source>
</evidence>
<evidence type="ECO:0000256" key="5">
    <source>
        <dbReference type="ARBA" id="ARBA00023136"/>
    </source>
</evidence>
<dbReference type="AlphaFoldDB" id="A0AAD4SEV9"/>
<feature type="transmembrane region" description="Helical" evidence="7">
    <location>
        <begin position="64"/>
        <end position="86"/>
    </location>
</feature>
<accession>A0AAD4SEV9</accession>
<feature type="transmembrane region" description="Helical" evidence="7">
    <location>
        <begin position="280"/>
        <end position="304"/>
    </location>
</feature>
<comment type="subcellular location">
    <subcellularLocation>
        <location evidence="1">Membrane</location>
        <topology evidence="1">Multi-pass membrane protein</topology>
    </subcellularLocation>
</comment>
<dbReference type="GO" id="GO:0005774">
    <property type="term" value="C:vacuolar membrane"/>
    <property type="evidence" value="ECO:0007669"/>
    <property type="project" value="TreeGrafter"/>
</dbReference>
<evidence type="ECO:0000256" key="6">
    <source>
        <dbReference type="SAM" id="MobiDB-lite"/>
    </source>
</evidence>
<sequence length="458" mass="50456">MKETISSNGDVKQGFVQNSTPDDNNPRTKTEEVIVINGDNKDVNGKDLHVLEDGNRQVKANSSFLHTVLNMAGIIIGLGQLSIPYALQNGGWASAFLLVGFGVLCTYTAHLLGKCLKRNENARHYSDIGYHAFGSKGRTLTSTFIYLMVFMALVSYTISLSDNLTRIFAEKHLQIPWLHLSTSQLLTVSAVLIALPSLWVRDLSTVSLLSTAGIFMSLLIFSTVVYTAIFSGAKSNREIAVLRLHNIPAISGLYVYCFNSHFVFPNIYKSMKDPSKFTKASIVSFTLVTILYTSMAFMGAKLFGPEVKSQVTLSMPKHLIVTKIALWATVLTPMTKYAIQFAPVAMKLDHKLPSTMSYRARFLLRGAIGSLLLLCVLVLALLVPFFQHVLGLAGSLISMSLSIIFPCSFYTKIFWSQISKPHLVLNVVIITFGVILGAFGTVQSSKSLVQSLERRHAQ</sequence>